<dbReference type="Pfam" id="PF00059">
    <property type="entry name" value="Lectin_C"/>
    <property type="match status" value="1"/>
</dbReference>
<dbReference type="PROSITE" id="PS50041">
    <property type="entry name" value="C_TYPE_LECTIN_2"/>
    <property type="match status" value="1"/>
</dbReference>
<dbReference type="GO" id="GO:0005886">
    <property type="term" value="C:plasma membrane"/>
    <property type="evidence" value="ECO:0007669"/>
    <property type="project" value="UniProtKB-SubCell"/>
</dbReference>
<comment type="subcellular location">
    <subcellularLocation>
        <location evidence="1">Cell membrane</location>
        <topology evidence="1">Single-pass type II membrane protein</topology>
    </subcellularLocation>
</comment>
<organism evidence="4 5">
    <name type="scientific">Labrus bergylta</name>
    <name type="common">ballan wrasse</name>
    <dbReference type="NCBI Taxonomy" id="56723"/>
    <lineage>
        <taxon>Eukaryota</taxon>
        <taxon>Metazoa</taxon>
        <taxon>Chordata</taxon>
        <taxon>Craniata</taxon>
        <taxon>Vertebrata</taxon>
        <taxon>Euteleostomi</taxon>
        <taxon>Actinopterygii</taxon>
        <taxon>Neopterygii</taxon>
        <taxon>Teleostei</taxon>
        <taxon>Neoteleostei</taxon>
        <taxon>Acanthomorphata</taxon>
        <taxon>Eupercaria</taxon>
        <taxon>Labriformes</taxon>
        <taxon>Labridae</taxon>
        <taxon>Labrus</taxon>
    </lineage>
</organism>
<dbReference type="SMART" id="SM00034">
    <property type="entry name" value="CLECT"/>
    <property type="match status" value="1"/>
</dbReference>
<reference evidence="4" key="2">
    <citation type="submission" date="2025-09" db="UniProtKB">
        <authorList>
            <consortium name="Ensembl"/>
        </authorList>
    </citation>
    <scope>IDENTIFICATION</scope>
</reference>
<feature type="domain" description="C-type lectin" evidence="3">
    <location>
        <begin position="162"/>
        <end position="271"/>
    </location>
</feature>
<keyword evidence="5" id="KW-1185">Reference proteome</keyword>
<evidence type="ECO:0000256" key="1">
    <source>
        <dbReference type="ARBA" id="ARBA00004401"/>
    </source>
</evidence>
<dbReference type="GeneID" id="109993700"/>
<dbReference type="OrthoDB" id="10059571at2759"/>
<evidence type="ECO:0000259" key="3">
    <source>
        <dbReference type="PROSITE" id="PS50041"/>
    </source>
</evidence>
<dbReference type="GeneTree" id="ENSGT00940000166507"/>
<dbReference type="AlphaFoldDB" id="A0A3Q3FG25"/>
<accession>A0A3Q3FG25</accession>
<reference evidence="4" key="1">
    <citation type="submission" date="2025-08" db="UniProtKB">
        <authorList>
            <consortium name="Ensembl"/>
        </authorList>
    </citation>
    <scope>IDENTIFICATION</scope>
</reference>
<dbReference type="Ensembl" id="ENSLBET00000020185.1">
    <property type="protein sequence ID" value="ENSLBEP00000019151.1"/>
    <property type="gene ID" value="ENSLBEG00000014702.1"/>
</dbReference>
<keyword evidence="2" id="KW-0812">Transmembrane</keyword>
<dbReference type="Gene3D" id="3.10.100.10">
    <property type="entry name" value="Mannose-Binding Protein A, subunit A"/>
    <property type="match status" value="1"/>
</dbReference>
<proteinExistence type="predicted"/>
<dbReference type="PANTHER" id="PTHR45710:SF28">
    <property type="entry name" value="C-TYPE LECTIN DOMAIN FAMILY 4 MEMBER C ISOFORM 1"/>
    <property type="match status" value="1"/>
</dbReference>
<dbReference type="FunCoup" id="A0A3Q3FG25">
    <property type="interactions" value="2"/>
</dbReference>
<dbReference type="InterPro" id="IPR050828">
    <property type="entry name" value="C-type_lectin/matrix_domain"/>
</dbReference>
<dbReference type="RefSeq" id="XP_020502406.1">
    <property type="nucleotide sequence ID" value="XM_020646750.3"/>
</dbReference>
<dbReference type="InterPro" id="IPR016186">
    <property type="entry name" value="C-type_lectin-like/link_sf"/>
</dbReference>
<evidence type="ECO:0000313" key="5">
    <source>
        <dbReference type="Proteomes" id="UP000261660"/>
    </source>
</evidence>
<keyword evidence="2" id="KW-1133">Transmembrane helix</keyword>
<dbReference type="STRING" id="56723.ENSLBEP00000019151"/>
<dbReference type="Proteomes" id="UP000261660">
    <property type="component" value="Unplaced"/>
</dbReference>
<dbReference type="PANTHER" id="PTHR45710">
    <property type="entry name" value="C-TYPE LECTIN DOMAIN-CONTAINING PROTEIN 180"/>
    <property type="match status" value="1"/>
</dbReference>
<evidence type="ECO:0000256" key="2">
    <source>
        <dbReference type="SAM" id="Phobius"/>
    </source>
</evidence>
<protein>
    <submittedName>
        <fullName evidence="4">Si:dkey-26c10.5</fullName>
    </submittedName>
</protein>
<dbReference type="InParanoid" id="A0A3Q3FG25"/>
<dbReference type="InterPro" id="IPR001304">
    <property type="entry name" value="C-type_lectin-like"/>
</dbReference>
<dbReference type="SUPFAM" id="SSF56436">
    <property type="entry name" value="C-type lectin-like"/>
    <property type="match status" value="1"/>
</dbReference>
<name>A0A3Q3FG25_9LABR</name>
<feature type="transmembrane region" description="Helical" evidence="2">
    <location>
        <begin position="82"/>
        <end position="106"/>
    </location>
</feature>
<dbReference type="InterPro" id="IPR016187">
    <property type="entry name" value="CTDL_fold"/>
</dbReference>
<evidence type="ECO:0000313" key="4">
    <source>
        <dbReference type="Ensembl" id="ENSLBEP00000019151.1"/>
    </source>
</evidence>
<keyword evidence="2" id="KW-0472">Membrane</keyword>
<sequence>MATRRGGGCLKRASRLELADQTEGAGKPLTSPRTLFAMYIKFWHSYGGVKKDEAEANLSPESELSVDLQAEKGKKTEGNVRLYRIACVFLTIISLVLLLVVILLSMKPQTGSTLCPESEETAPDTKQRAATTCSYSHCQALFPNVQLQYLGCRQCADDWLTFGRSCFYLSTFRLSWDESQRNCSSRGGSLAVISSPETQTFLTMKGKLNYWIGLRQSGSTWSWVNNTVLTESYWATDATSGGNCGLLGSERPAEKNWLKAPCQASSYFICQLGY</sequence>